<feature type="domain" description="UspA" evidence="1">
    <location>
        <begin position="3"/>
        <end position="147"/>
    </location>
</feature>
<evidence type="ECO:0000313" key="3">
    <source>
        <dbReference type="Proteomes" id="UP000011083"/>
    </source>
</evidence>
<proteinExistence type="predicted"/>
<reference evidence="2 3" key="1">
    <citation type="journal article" date="2013" name="Genome Biol.">
        <title>Genome of Acanthamoeba castellanii highlights extensive lateral gene transfer and early evolution of tyrosine kinase signaling.</title>
        <authorList>
            <person name="Clarke M."/>
            <person name="Lohan A.J."/>
            <person name="Liu B."/>
            <person name="Lagkouvardos I."/>
            <person name="Roy S."/>
            <person name="Zafar N."/>
            <person name="Bertelli C."/>
            <person name="Schilde C."/>
            <person name="Kianianmomeni A."/>
            <person name="Burglin T.R."/>
            <person name="Frech C."/>
            <person name="Turcotte B."/>
            <person name="Kopec K.O."/>
            <person name="Synnott J.M."/>
            <person name="Choo C."/>
            <person name="Paponov I."/>
            <person name="Finkler A."/>
            <person name="Soon Heng Tan C."/>
            <person name="Hutchins A.P."/>
            <person name="Weinmeier T."/>
            <person name="Rattei T."/>
            <person name="Chu J.S."/>
            <person name="Gimenez G."/>
            <person name="Irimia M."/>
            <person name="Rigden D.J."/>
            <person name="Fitzpatrick D.A."/>
            <person name="Lorenzo-Morales J."/>
            <person name="Bateman A."/>
            <person name="Chiu C.H."/>
            <person name="Tang P."/>
            <person name="Hegemann P."/>
            <person name="Fromm H."/>
            <person name="Raoult D."/>
            <person name="Greub G."/>
            <person name="Miranda-Saavedra D."/>
            <person name="Chen N."/>
            <person name="Nash P."/>
            <person name="Ginger M.L."/>
            <person name="Horn M."/>
            <person name="Schaap P."/>
            <person name="Caler L."/>
            <person name="Loftus B."/>
        </authorList>
    </citation>
    <scope>NUCLEOTIDE SEQUENCE [LARGE SCALE GENOMIC DNA]</scope>
    <source>
        <strain evidence="2 3">Neff</strain>
    </source>
</reference>
<dbReference type="Pfam" id="PF00582">
    <property type="entry name" value="Usp"/>
    <property type="match status" value="1"/>
</dbReference>
<keyword evidence="3" id="KW-1185">Reference proteome</keyword>
<accession>L8GY34</accession>
<dbReference type="OMA" id="MSERINC"/>
<dbReference type="PANTHER" id="PTHR31964">
    <property type="entry name" value="ADENINE NUCLEOTIDE ALPHA HYDROLASES-LIKE SUPERFAMILY PROTEIN"/>
    <property type="match status" value="1"/>
</dbReference>
<dbReference type="RefSeq" id="XP_004340174.1">
    <property type="nucleotide sequence ID" value="XM_004340126.1"/>
</dbReference>
<dbReference type="SUPFAM" id="SSF52402">
    <property type="entry name" value="Adenine nucleotide alpha hydrolases-like"/>
    <property type="match status" value="1"/>
</dbReference>
<dbReference type="GeneID" id="14919084"/>
<dbReference type="EMBL" id="KB007960">
    <property type="protein sequence ID" value="ELR18154.1"/>
    <property type="molecule type" value="Genomic_DNA"/>
</dbReference>
<gene>
    <name evidence="2" type="ORF">ACA1_368860</name>
</gene>
<dbReference type="PRINTS" id="PR01438">
    <property type="entry name" value="UNVRSLSTRESS"/>
</dbReference>
<dbReference type="OrthoDB" id="843225at2759"/>
<evidence type="ECO:0000259" key="1">
    <source>
        <dbReference type="Pfam" id="PF00582"/>
    </source>
</evidence>
<dbReference type="Proteomes" id="UP000011083">
    <property type="component" value="Unassembled WGS sequence"/>
</dbReference>
<dbReference type="Gene3D" id="3.40.50.620">
    <property type="entry name" value="HUPs"/>
    <property type="match status" value="1"/>
</dbReference>
<dbReference type="KEGG" id="acan:ACA1_368860"/>
<protein>
    <submittedName>
        <fullName evidence="2">Universal stress domain containing protein</fullName>
    </submittedName>
</protein>
<dbReference type="InterPro" id="IPR006016">
    <property type="entry name" value="UspA"/>
</dbReference>
<name>L8GY34_ACACF</name>
<dbReference type="PANTHER" id="PTHR31964:SF113">
    <property type="entry name" value="USPA DOMAIN-CONTAINING PROTEIN"/>
    <property type="match status" value="1"/>
</dbReference>
<dbReference type="AlphaFoldDB" id="L8GY34"/>
<organism evidence="2 3">
    <name type="scientific">Acanthamoeba castellanii (strain ATCC 30010 / Neff)</name>
    <dbReference type="NCBI Taxonomy" id="1257118"/>
    <lineage>
        <taxon>Eukaryota</taxon>
        <taxon>Amoebozoa</taxon>
        <taxon>Discosea</taxon>
        <taxon>Longamoebia</taxon>
        <taxon>Centramoebida</taxon>
        <taxon>Acanthamoebidae</taxon>
        <taxon>Acanthamoeba</taxon>
    </lineage>
</organism>
<dbReference type="STRING" id="1257118.L8GY34"/>
<sequence>MATFMVAVDGSKNSHEAFDTACRLLNRGEDHLLIVTCAEKVQGKHLLPALTHKEKEAHEALTARVERAQKAIMEPFRELAEERGIKSTCIMLKGHHAGQMLCTLVDERNVDFLVVGRRGMNKVKRLLAGSTSKYVMEHASCNVVVVKGYFLPDQHGSVKEVDRLEEEERVRRLHLDEDREVAAMEHKERVAAHIGAVRDEEDERRRRVATERIIDDRVHLCEVLQFDSDSD</sequence>
<dbReference type="InterPro" id="IPR006015">
    <property type="entry name" value="Universal_stress_UspA"/>
</dbReference>
<evidence type="ECO:0000313" key="2">
    <source>
        <dbReference type="EMBL" id="ELR18154.1"/>
    </source>
</evidence>
<dbReference type="InterPro" id="IPR014729">
    <property type="entry name" value="Rossmann-like_a/b/a_fold"/>
</dbReference>
<dbReference type="VEuPathDB" id="AmoebaDB:ACA1_368860"/>
<dbReference type="CDD" id="cd23659">
    <property type="entry name" value="USP_At3g01520-like"/>
    <property type="match status" value="1"/>
</dbReference>